<feature type="compositionally biased region" description="Gly residues" evidence="1">
    <location>
        <begin position="335"/>
        <end position="371"/>
    </location>
</feature>
<sequence>MTVEQLPDQVREFAAYLRRLVTQLDQDAGWCAVFWQRDPEGMQACLDGREVPPWDVVESLIQDLAADRGDWVAGPETVQARSLHAASLAAYDARPGGREALGDRLDVMLSEQRYAAERQAELGELLRDAASPDEAEGLRLDLAWARDDHERATARCAELRSRIATVDRLWNGAEAFTRDGQEVRGRPGAPDDPTAWQHPAAPVGTTGPGRPGQGHSVAAGRTIAPDDWFRPEDEAPATGGPSAAAGRQAQRREGPAHPSAGAPGPGAPGRAAAGGYGGAAGGGASAAGQYAPEGTGTGHSSAEGYGSRATGGDRTSAGDYWSGVAGGDSASAGGYRSGVAGGGPASAGGYRSGVSGGGPASAGGYRSGVAGGDSASAGGYRPGVAGGDPASAGGYRPGVAGDDPTPAPGYRPGTPAGGPAPGATRDTGHDPAARSANRASETREAETGEAEPRKAEGRKAKAKAEARAKRRRGSARFAGIEAEPDTALAEPAMPVPVMPAPATTVGTRRGARFAGAPEDSEGTRQRQPLDAEARRAVTAAVESLVRLRAEGRSGEAHAVLVEAAYWAPTRFPLLAAELHRAGLGADWATLLWEAASLPLDRLVAAADALSAAGRTSDSDQILRQGLVRPAREIGDAVVGLVDEGRHREARVLLDVYVRVRTPEEVARCAQSDPERLVPLLLDAVKAVSDERHWDVVHALRVAGLA</sequence>
<evidence type="ECO:0000256" key="1">
    <source>
        <dbReference type="SAM" id="MobiDB-lite"/>
    </source>
</evidence>
<reference evidence="2 3" key="1">
    <citation type="submission" date="2020-07" db="EMBL/GenBank/DDBJ databases">
        <title>Streptomyces isolated from Indian soil.</title>
        <authorList>
            <person name="Mandal S."/>
            <person name="Maiti P.K."/>
        </authorList>
    </citation>
    <scope>NUCLEOTIDE SEQUENCE [LARGE SCALE GENOMIC DNA]</scope>
    <source>
        <strain evidence="2 3">PSKA28</strain>
    </source>
</reference>
<feature type="compositionally biased region" description="Basic and acidic residues" evidence="1">
    <location>
        <begin position="440"/>
        <end position="467"/>
    </location>
</feature>
<organism evidence="2 3">
    <name type="scientific">Streptomyces himalayensis subsp. himalayensis</name>
    <dbReference type="NCBI Taxonomy" id="2756131"/>
    <lineage>
        <taxon>Bacteria</taxon>
        <taxon>Bacillati</taxon>
        <taxon>Actinomycetota</taxon>
        <taxon>Actinomycetes</taxon>
        <taxon>Kitasatosporales</taxon>
        <taxon>Streptomycetaceae</taxon>
        <taxon>Streptomyces</taxon>
        <taxon>Streptomyces himalayensis</taxon>
    </lineage>
</organism>
<feature type="compositionally biased region" description="Low complexity" evidence="1">
    <location>
        <begin position="256"/>
        <end position="271"/>
    </location>
</feature>
<evidence type="ECO:0008006" key="4">
    <source>
        <dbReference type="Google" id="ProtNLM"/>
    </source>
</evidence>
<feature type="region of interest" description="Disordered" evidence="1">
    <location>
        <begin position="511"/>
        <end position="533"/>
    </location>
</feature>
<gene>
    <name evidence="2" type="ORF">H1D24_13010</name>
</gene>
<feature type="compositionally biased region" description="Low complexity" evidence="1">
    <location>
        <begin position="236"/>
        <end position="248"/>
    </location>
</feature>
<protein>
    <recommendedName>
        <fullName evidence="4">UL36 very large tegument protein</fullName>
    </recommendedName>
</protein>
<accession>A0A7W0DKH0</accession>
<dbReference type="Proteomes" id="UP000545761">
    <property type="component" value="Unassembled WGS sequence"/>
</dbReference>
<name>A0A7W0DKH0_9ACTN</name>
<feature type="compositionally biased region" description="Gly residues" evidence="1">
    <location>
        <begin position="272"/>
        <end position="285"/>
    </location>
</feature>
<feature type="compositionally biased region" description="Basic and acidic residues" evidence="1">
    <location>
        <begin position="521"/>
        <end position="533"/>
    </location>
</feature>
<dbReference type="AlphaFoldDB" id="A0A7W0DKH0"/>
<evidence type="ECO:0000313" key="3">
    <source>
        <dbReference type="Proteomes" id="UP000545761"/>
    </source>
</evidence>
<feature type="region of interest" description="Disordered" evidence="1">
    <location>
        <begin position="178"/>
        <end position="476"/>
    </location>
</feature>
<proteinExistence type="predicted"/>
<dbReference type="EMBL" id="JACEHE010000006">
    <property type="protein sequence ID" value="MBA2946706.1"/>
    <property type="molecule type" value="Genomic_DNA"/>
</dbReference>
<comment type="caution">
    <text evidence="2">The sequence shown here is derived from an EMBL/GenBank/DDBJ whole genome shotgun (WGS) entry which is preliminary data.</text>
</comment>
<evidence type="ECO:0000313" key="2">
    <source>
        <dbReference type="EMBL" id="MBA2946706.1"/>
    </source>
</evidence>